<name>A0A239LV08_9NOCA</name>
<dbReference type="Proteomes" id="UP000198327">
    <property type="component" value="Unassembled WGS sequence"/>
</dbReference>
<accession>A0A239LV08</accession>
<dbReference type="AlphaFoldDB" id="A0A239LV08"/>
<dbReference type="RefSeq" id="WP_089250173.1">
    <property type="nucleotide sequence ID" value="NZ_FZOW01000014.1"/>
</dbReference>
<dbReference type="PANTHER" id="PTHR19384:SF17">
    <property type="entry name" value="NADPH--CYTOCHROME P450 REDUCTASE"/>
    <property type="match status" value="1"/>
</dbReference>
<proteinExistence type="predicted"/>
<dbReference type="PANTHER" id="PTHR19384">
    <property type="entry name" value="NITRIC OXIDE SYNTHASE-RELATED"/>
    <property type="match status" value="1"/>
</dbReference>
<evidence type="ECO:0000259" key="2">
    <source>
        <dbReference type="PROSITE" id="PS50902"/>
    </source>
</evidence>
<dbReference type="PRINTS" id="PR00369">
    <property type="entry name" value="FLAVODOXIN"/>
</dbReference>
<keyword evidence="1" id="KW-0285">Flavoprotein</keyword>
<sequence>MAVVVLFGSETGTAEEVADKIAEVLDDHDAEVRDMLEYEVSDIDVDDFHVIICSTYGDGELPTGAQPFFDALDEDAPDLSGLRFALFGLGDRVYEDTFNRGGEIIAEKLVQLGATQVHEHARHDSSSSVKPKAQAEEWARELSGLLVG</sequence>
<dbReference type="OrthoDB" id="359268at2"/>
<dbReference type="SUPFAM" id="SSF52218">
    <property type="entry name" value="Flavoproteins"/>
    <property type="match status" value="1"/>
</dbReference>
<dbReference type="GO" id="GO:0003958">
    <property type="term" value="F:NADPH-hemoprotein reductase activity"/>
    <property type="evidence" value="ECO:0007669"/>
    <property type="project" value="TreeGrafter"/>
</dbReference>
<dbReference type="InterPro" id="IPR029039">
    <property type="entry name" value="Flavoprotein-like_sf"/>
</dbReference>
<feature type="domain" description="Flavodoxin-like" evidence="2">
    <location>
        <begin position="3"/>
        <end position="143"/>
    </location>
</feature>
<protein>
    <submittedName>
        <fullName evidence="3">MioC protein</fullName>
    </submittedName>
</protein>
<dbReference type="InterPro" id="IPR008254">
    <property type="entry name" value="Flavodoxin/NO_synth"/>
</dbReference>
<dbReference type="GO" id="GO:0005829">
    <property type="term" value="C:cytosol"/>
    <property type="evidence" value="ECO:0007669"/>
    <property type="project" value="TreeGrafter"/>
</dbReference>
<dbReference type="EMBL" id="FZOW01000014">
    <property type="protein sequence ID" value="SNT34507.1"/>
    <property type="molecule type" value="Genomic_DNA"/>
</dbReference>
<dbReference type="Gene3D" id="3.40.50.360">
    <property type="match status" value="1"/>
</dbReference>
<evidence type="ECO:0000313" key="4">
    <source>
        <dbReference type="Proteomes" id="UP000198327"/>
    </source>
</evidence>
<dbReference type="InterPro" id="IPR001094">
    <property type="entry name" value="Flavdoxin-like"/>
</dbReference>
<dbReference type="PROSITE" id="PS50902">
    <property type="entry name" value="FLAVODOXIN_LIKE"/>
    <property type="match status" value="1"/>
</dbReference>
<evidence type="ECO:0000256" key="1">
    <source>
        <dbReference type="ARBA" id="ARBA00022630"/>
    </source>
</evidence>
<dbReference type="GO" id="GO:0010181">
    <property type="term" value="F:FMN binding"/>
    <property type="evidence" value="ECO:0007669"/>
    <property type="project" value="InterPro"/>
</dbReference>
<organism evidence="3 4">
    <name type="scientific">Rhodococcoides kyotonense</name>
    <dbReference type="NCBI Taxonomy" id="398843"/>
    <lineage>
        <taxon>Bacteria</taxon>
        <taxon>Bacillati</taxon>
        <taxon>Actinomycetota</taxon>
        <taxon>Actinomycetes</taxon>
        <taxon>Mycobacteriales</taxon>
        <taxon>Nocardiaceae</taxon>
        <taxon>Rhodococcoides</taxon>
    </lineage>
</organism>
<dbReference type="Pfam" id="PF00258">
    <property type="entry name" value="Flavodoxin_1"/>
    <property type="match status" value="1"/>
</dbReference>
<dbReference type="GO" id="GO:0050660">
    <property type="term" value="F:flavin adenine dinucleotide binding"/>
    <property type="evidence" value="ECO:0007669"/>
    <property type="project" value="TreeGrafter"/>
</dbReference>
<keyword evidence="4" id="KW-1185">Reference proteome</keyword>
<dbReference type="STRING" id="398843.A3K89_25115"/>
<reference evidence="4" key="1">
    <citation type="submission" date="2017-06" db="EMBL/GenBank/DDBJ databases">
        <authorList>
            <person name="Varghese N."/>
            <person name="Submissions S."/>
        </authorList>
    </citation>
    <scope>NUCLEOTIDE SEQUENCE [LARGE SCALE GENOMIC DNA]</scope>
    <source>
        <strain evidence="4">JCM 23211</strain>
    </source>
</reference>
<evidence type="ECO:0000313" key="3">
    <source>
        <dbReference type="EMBL" id="SNT34507.1"/>
    </source>
</evidence>
<gene>
    <name evidence="3" type="ORF">SAMN05421642_114154</name>
</gene>